<reference evidence="2" key="1">
    <citation type="journal article" date="2019" name="Proc. Natl. Acad. Sci. U.S.A.">
        <title>Phylogenomics reveals the evolutionary timing and pattern of butterflies and moths.</title>
        <authorList>
            <person name="Kawahara A.Y."/>
            <person name="Plotkin D."/>
            <person name="Espeland M."/>
            <person name="Meusemann K."/>
            <person name="Toussaint E.F.A."/>
            <person name="Donath A."/>
            <person name="Gimnich F."/>
            <person name="Frandsen P.B."/>
            <person name="Zwick A."/>
            <person name="Dos Reis M."/>
            <person name="Barber J.R."/>
            <person name="Peters R.S."/>
            <person name="Liu S."/>
            <person name="Zhou X."/>
            <person name="Mayer C."/>
            <person name="Podsiadlowski L."/>
            <person name="Storer C."/>
            <person name="Yack J.E."/>
            <person name="Misof B."/>
            <person name="Breinholt J.W."/>
        </authorList>
    </citation>
    <scope>NUCLEOTIDE SEQUENCE</scope>
</reference>
<gene>
    <name evidence="2" type="primary">LOC112055211</name>
</gene>
<sequence>MSYLYTRVKNKRWYNEVVLYQYAPFDVAFTHIQKLLNQEPQNTDKKIMFTTLITTAKHSDQNLKLLLQFFRDKHINAQFEVKYQFIKDIIDNTNFHKFDQDQWNLLEEIMMEDLISNDVPIFIESVIIYKVLNSQSITETIEKKFKFNTLITYKNKLDKQQEILIFNYLYNHIKIKLLECNDVKTEQQFSDRIKILDLILNLLSDWKKDLQEYPLIMSTIKECISVKKQNSWKTDLSFLYNKNKSWKKSLFEESFDLSPSQPVFINAIKHDPTMFARFKSEAEELCLKDKETNMIQFLRKIKIYWPQSLTKDWTNLFVDKLNNLDNQKASSRGVCILLPRAELLAILNKYAPENPKIDYGNINELNLNLQRCFAKNMHIARPQPPPEIILLYAKGDYLKCSLPSLLSIYHNLNRVLSPKYIQDLLNSQVSLQKHAIRFSFTKMKTHEIPALYSKVWSTSKNTTIRSVLFKAVHEMLCKEKDPTGIETLWNLLEMFIDNLTFNENKNVYDTLLNVSDAPLAIKANYFVKSFNFLKSLPLSKTEFEKYNSGLKYTLFPYAREIIESLPSSFVINMVLEFINGDFINERGCTYIIRANLLVISSYLLSAKDESTQMKKYEEIFIPIVKHCITKENELRDNCIKNLEILIDILCEDLQVFFFDKKNILPIKMFTTIKDDLEKIFSEKENYSVLTKWTLILAFTKRLDGQQGDDWNAICLAAAPLFGEDCYQILNDHSIKYFPRIYILFANALESVLNLFIQNNTNTSRLKIYEYLIQNHEFVLGYLTALQLYPKNFSEDEPNEQIEKLRQMLLQHPSLEVKMHCHYVFSEISA</sequence>
<accession>A0ABM3LI72</accession>
<dbReference type="GeneID" id="112055211"/>
<protein>
    <submittedName>
        <fullName evidence="2">Uncharacterized protein LOC112055211</fullName>
    </submittedName>
</protein>
<keyword evidence="1" id="KW-1185">Reference proteome</keyword>
<dbReference type="RefSeq" id="XP_052738759.1">
    <property type="nucleotide sequence ID" value="XM_052882799.1"/>
</dbReference>
<organism evidence="1 2">
    <name type="scientific">Bicyclus anynana</name>
    <name type="common">Squinting bush brown butterfly</name>
    <dbReference type="NCBI Taxonomy" id="110368"/>
    <lineage>
        <taxon>Eukaryota</taxon>
        <taxon>Metazoa</taxon>
        <taxon>Ecdysozoa</taxon>
        <taxon>Arthropoda</taxon>
        <taxon>Hexapoda</taxon>
        <taxon>Insecta</taxon>
        <taxon>Pterygota</taxon>
        <taxon>Neoptera</taxon>
        <taxon>Endopterygota</taxon>
        <taxon>Lepidoptera</taxon>
        <taxon>Glossata</taxon>
        <taxon>Ditrysia</taxon>
        <taxon>Papilionoidea</taxon>
        <taxon>Nymphalidae</taxon>
        <taxon>Satyrinae</taxon>
        <taxon>Satyrini</taxon>
        <taxon>Mycalesina</taxon>
        <taxon>Bicyclus</taxon>
    </lineage>
</organism>
<evidence type="ECO:0000313" key="2">
    <source>
        <dbReference type="RefSeq" id="XP_052738759.1"/>
    </source>
</evidence>
<dbReference type="Proteomes" id="UP001652582">
    <property type="component" value="Chromosome 8"/>
</dbReference>
<reference evidence="2" key="2">
    <citation type="submission" date="2025-08" db="UniProtKB">
        <authorList>
            <consortium name="RefSeq"/>
        </authorList>
    </citation>
    <scope>IDENTIFICATION</scope>
</reference>
<proteinExistence type="predicted"/>
<name>A0ABM3LI72_BICAN</name>
<evidence type="ECO:0000313" key="1">
    <source>
        <dbReference type="Proteomes" id="UP001652582"/>
    </source>
</evidence>